<proteinExistence type="predicted"/>
<dbReference type="Pfam" id="PF04471">
    <property type="entry name" value="Mrr_cat"/>
    <property type="match status" value="1"/>
</dbReference>
<keyword evidence="4" id="KW-1185">Reference proteome</keyword>
<evidence type="ECO:0000313" key="3">
    <source>
        <dbReference type="EMBL" id="MBB6558980.1"/>
    </source>
</evidence>
<dbReference type="PANTHER" id="PTHR43236:SF1">
    <property type="entry name" value="BLL7220 PROTEIN"/>
    <property type="match status" value="1"/>
</dbReference>
<dbReference type="Gene3D" id="1.10.10.2910">
    <property type="match status" value="1"/>
</dbReference>
<dbReference type="RefSeq" id="WP_184856382.1">
    <property type="nucleotide sequence ID" value="NZ_JACHLK010000002.1"/>
</dbReference>
<feature type="domain" description="IrrE N-terminal-like" evidence="2">
    <location>
        <begin position="288"/>
        <end position="362"/>
    </location>
</feature>
<dbReference type="PANTHER" id="PTHR43236">
    <property type="entry name" value="ANTITOXIN HIGA1"/>
    <property type="match status" value="1"/>
</dbReference>
<evidence type="ECO:0000313" key="4">
    <source>
        <dbReference type="Proteomes" id="UP000575083"/>
    </source>
</evidence>
<dbReference type="InterPro" id="IPR010359">
    <property type="entry name" value="IrrE_HExxH"/>
</dbReference>
<dbReference type="GO" id="GO:0004519">
    <property type="term" value="F:endonuclease activity"/>
    <property type="evidence" value="ECO:0007669"/>
    <property type="project" value="InterPro"/>
</dbReference>
<accession>A0A7X0PBS1</accession>
<dbReference type="InterPro" id="IPR007560">
    <property type="entry name" value="Restrct_endonuc_IV_Mrr"/>
</dbReference>
<dbReference type="InterPro" id="IPR011335">
    <property type="entry name" value="Restrct_endonuc-II-like"/>
</dbReference>
<reference evidence="3 4" key="1">
    <citation type="submission" date="2020-08" db="EMBL/GenBank/DDBJ databases">
        <title>Functional genomics of gut bacteria from endangered species of beetles.</title>
        <authorList>
            <person name="Carlos-Shanley C."/>
        </authorList>
    </citation>
    <scope>NUCLEOTIDE SEQUENCE [LARGE SCALE GENOMIC DNA]</scope>
    <source>
        <strain evidence="3 4">S00198</strain>
    </source>
</reference>
<evidence type="ECO:0000259" key="2">
    <source>
        <dbReference type="Pfam" id="PF06114"/>
    </source>
</evidence>
<sequence>MNSTIKGNALEDSIFSYFHNLIESGNFFGGMKSCKIFQKKGYYSRDREAEIIFDVSVEAYLSEASNYSFLFLIECKNYGHPVPVNDVEEFFAKVQQVGAANSKAILISSNSIQSGGLAFAKSKGMGIARYYGPENLKWQLDRSNSYSLQGKISSNSSSIISSLTQEDKKISIFDFHLQTAKRYTNSIDEFFEDLCKDFNTEEPSADFRVAIEQLPCLVPFLSKNELEQQATAALECIEYKQGYVDLQEISRNHPAMTNLKIKHTKIDSTTSAGAPLGRIEFKPLVIELFIYADNNIGRDRFTFAHELAHLLLGHGRFLRSEYTEEADFKPQKSLQHGESDIFRMEYQANYFAACLLMPRQSFFEHFMKILRHLNLHDKGFGPLFVDAQDCNIKNYLIVTTALMRIYGTSRMAVTFRAEELGLLRDDRNSFSNVARLIESEEGLPWLGKEVE</sequence>
<feature type="domain" description="Restriction endonuclease type IV Mrr" evidence="1">
    <location>
        <begin position="35"/>
        <end position="122"/>
    </location>
</feature>
<dbReference type="Proteomes" id="UP000575083">
    <property type="component" value="Unassembled WGS sequence"/>
</dbReference>
<name>A0A7X0PBS1_9BURK</name>
<gene>
    <name evidence="3" type="ORF">HNP48_001644</name>
</gene>
<dbReference type="InterPro" id="IPR052345">
    <property type="entry name" value="Rad_response_metalloprotease"/>
</dbReference>
<dbReference type="GO" id="GO:0009307">
    <property type="term" value="P:DNA restriction-modification system"/>
    <property type="evidence" value="ECO:0007669"/>
    <property type="project" value="InterPro"/>
</dbReference>
<dbReference type="SUPFAM" id="SSF52980">
    <property type="entry name" value="Restriction endonuclease-like"/>
    <property type="match status" value="1"/>
</dbReference>
<dbReference type="GO" id="GO:0003677">
    <property type="term" value="F:DNA binding"/>
    <property type="evidence" value="ECO:0007669"/>
    <property type="project" value="InterPro"/>
</dbReference>
<dbReference type="AlphaFoldDB" id="A0A7X0PBS1"/>
<organism evidence="3 4">
    <name type="scientific">Acidovorax soli</name>
    <dbReference type="NCBI Taxonomy" id="592050"/>
    <lineage>
        <taxon>Bacteria</taxon>
        <taxon>Pseudomonadati</taxon>
        <taxon>Pseudomonadota</taxon>
        <taxon>Betaproteobacteria</taxon>
        <taxon>Burkholderiales</taxon>
        <taxon>Comamonadaceae</taxon>
        <taxon>Acidovorax</taxon>
    </lineage>
</organism>
<comment type="caution">
    <text evidence="3">The sequence shown here is derived from an EMBL/GenBank/DDBJ whole genome shotgun (WGS) entry which is preliminary data.</text>
</comment>
<evidence type="ECO:0000259" key="1">
    <source>
        <dbReference type="Pfam" id="PF04471"/>
    </source>
</evidence>
<dbReference type="EMBL" id="JACHLK010000002">
    <property type="protein sequence ID" value="MBB6558980.1"/>
    <property type="molecule type" value="Genomic_DNA"/>
</dbReference>
<dbReference type="Pfam" id="PF06114">
    <property type="entry name" value="Peptidase_M78"/>
    <property type="match status" value="1"/>
</dbReference>
<protein>
    <submittedName>
        <fullName evidence="3">Zn-dependent peptidase ImmA (M78 family)</fullName>
    </submittedName>
</protein>